<keyword evidence="1 5" id="KW-0378">Hydrolase</keyword>
<feature type="domain" description="SH3b" evidence="4">
    <location>
        <begin position="103"/>
        <end position="168"/>
    </location>
</feature>
<dbReference type="CDD" id="cd02696">
    <property type="entry name" value="MurNAc-LAA"/>
    <property type="match status" value="1"/>
</dbReference>
<evidence type="ECO:0000256" key="2">
    <source>
        <dbReference type="ARBA" id="ARBA00023316"/>
    </source>
</evidence>
<dbReference type="GO" id="GO:0009253">
    <property type="term" value="P:peptidoglycan catabolic process"/>
    <property type="evidence" value="ECO:0007669"/>
    <property type="project" value="InterPro"/>
</dbReference>
<dbReference type="PROSITE" id="PS51781">
    <property type="entry name" value="SH3B"/>
    <property type="match status" value="2"/>
</dbReference>
<name>A0A9X4AI84_9BACI</name>
<evidence type="ECO:0000256" key="3">
    <source>
        <dbReference type="SAM" id="MobiDB-lite"/>
    </source>
</evidence>
<dbReference type="EC" id="3.5.1.28" evidence="5"/>
<dbReference type="InterPro" id="IPR003646">
    <property type="entry name" value="SH3-like_bac-type"/>
</dbReference>
<keyword evidence="6" id="KW-1185">Reference proteome</keyword>
<dbReference type="SMART" id="SM00287">
    <property type="entry name" value="SH3b"/>
    <property type="match status" value="2"/>
</dbReference>
<reference evidence="5" key="1">
    <citation type="submission" date="2022-06" db="EMBL/GenBank/DDBJ databases">
        <title>Aquibacillus sp. a new bacterium isolated from soil saline samples.</title>
        <authorList>
            <person name="Galisteo C."/>
            <person name="De La Haba R."/>
            <person name="Sanchez-Porro C."/>
            <person name="Ventosa A."/>
        </authorList>
    </citation>
    <scope>NUCLEOTIDE SEQUENCE</scope>
    <source>
        <strain evidence="5">JCM 12387</strain>
    </source>
</reference>
<evidence type="ECO:0000313" key="5">
    <source>
        <dbReference type="EMBL" id="MDC3419110.1"/>
    </source>
</evidence>
<dbReference type="InterPro" id="IPR017293">
    <property type="entry name" value="N-acetylmuramoyl-L-ala_amidase"/>
</dbReference>
<dbReference type="SMART" id="SM00646">
    <property type="entry name" value="Ami_3"/>
    <property type="match status" value="1"/>
</dbReference>
<dbReference type="Pfam" id="PF08239">
    <property type="entry name" value="SH3_3"/>
    <property type="match status" value="2"/>
</dbReference>
<protein>
    <submittedName>
        <fullName evidence="5">N-acetylmuramoyl-L-alanine amidase</fullName>
        <ecNumber evidence="5">3.5.1.28</ecNumber>
    </submittedName>
</protein>
<dbReference type="GO" id="GO:0008745">
    <property type="term" value="F:N-acetylmuramoyl-L-alanine amidase activity"/>
    <property type="evidence" value="ECO:0007669"/>
    <property type="project" value="UniProtKB-EC"/>
</dbReference>
<dbReference type="Gene3D" id="2.30.30.40">
    <property type="entry name" value="SH3 Domains"/>
    <property type="match status" value="2"/>
</dbReference>
<dbReference type="PANTHER" id="PTHR30404:SF7">
    <property type="entry name" value="CELL WALL AMIDASE LYTH-RELATED"/>
    <property type="match status" value="1"/>
</dbReference>
<comment type="caution">
    <text evidence="5">The sequence shown here is derived from an EMBL/GenBank/DDBJ whole genome shotgun (WGS) entry which is preliminary data.</text>
</comment>
<proteinExistence type="predicted"/>
<evidence type="ECO:0000313" key="6">
    <source>
        <dbReference type="Proteomes" id="UP001145072"/>
    </source>
</evidence>
<dbReference type="Pfam" id="PF01520">
    <property type="entry name" value="Amidase_3"/>
    <property type="match status" value="1"/>
</dbReference>
<dbReference type="SUPFAM" id="SSF53187">
    <property type="entry name" value="Zn-dependent exopeptidases"/>
    <property type="match status" value="1"/>
</dbReference>
<dbReference type="PIRSF" id="PIRSF037846">
    <property type="entry name" value="Autolysin_YrvJ_prd"/>
    <property type="match status" value="1"/>
</dbReference>
<feature type="region of interest" description="Disordered" evidence="3">
    <location>
        <begin position="88"/>
        <end position="108"/>
    </location>
</feature>
<dbReference type="InterPro" id="IPR002508">
    <property type="entry name" value="MurNAc-LAA_cat"/>
</dbReference>
<organism evidence="5 6">
    <name type="scientific">Aquibacillus koreensis</name>
    <dbReference type="NCBI Taxonomy" id="279446"/>
    <lineage>
        <taxon>Bacteria</taxon>
        <taxon>Bacillati</taxon>
        <taxon>Bacillota</taxon>
        <taxon>Bacilli</taxon>
        <taxon>Bacillales</taxon>
        <taxon>Bacillaceae</taxon>
        <taxon>Aquibacillus</taxon>
    </lineage>
</organism>
<sequence length="357" mass="39892">MKRYRYIALISVIVVFILSITTIVYANEAFINVNNLNVRSGPGTDFEKVAQIDQGETYEIIEEQADWVKIDLGHTTGWVSAEYISVEKDEEQTVPEEETSSPPPSLTVMEIRDDKTTMRSEASTEGAILATLDKGETVQVMEEMDEWLKVSWNGNQGYIARSLVKDPEKAKQKGSNLFNKTIVIDPGHGGRDVGAIGISGSYEKNYTLMTANELKYFLEILGANVILTRSDDTYMSLGGRSSLSNLVEADVFLSLHYNSIPQYPEVTGLNTFYYSERDIKLAQTVQNELVKATNMDDNGVEFGDFQVLRINRRPSLLLELGFLSNAAEENKIQAKGFQEKIAKGIIRGLDKHFATSQ</sequence>
<feature type="compositionally biased region" description="Acidic residues" evidence="3">
    <location>
        <begin position="88"/>
        <end position="99"/>
    </location>
</feature>
<dbReference type="GO" id="GO:0071555">
    <property type="term" value="P:cell wall organization"/>
    <property type="evidence" value="ECO:0007669"/>
    <property type="project" value="UniProtKB-KW"/>
</dbReference>
<dbReference type="EMBL" id="JAMQJZ010000001">
    <property type="protein sequence ID" value="MDC3419110.1"/>
    <property type="molecule type" value="Genomic_DNA"/>
</dbReference>
<feature type="domain" description="SH3b" evidence="4">
    <location>
        <begin position="26"/>
        <end position="88"/>
    </location>
</feature>
<dbReference type="GO" id="GO:0030288">
    <property type="term" value="C:outer membrane-bounded periplasmic space"/>
    <property type="evidence" value="ECO:0007669"/>
    <property type="project" value="TreeGrafter"/>
</dbReference>
<evidence type="ECO:0000256" key="1">
    <source>
        <dbReference type="ARBA" id="ARBA00022801"/>
    </source>
</evidence>
<dbReference type="Gene3D" id="3.40.630.40">
    <property type="entry name" value="Zn-dependent exopeptidases"/>
    <property type="match status" value="1"/>
</dbReference>
<keyword evidence="2" id="KW-0961">Cell wall biogenesis/degradation</keyword>
<accession>A0A9X4AI84</accession>
<dbReference type="AlphaFoldDB" id="A0A9X4AI84"/>
<dbReference type="Proteomes" id="UP001145072">
    <property type="component" value="Unassembled WGS sequence"/>
</dbReference>
<dbReference type="PANTHER" id="PTHR30404">
    <property type="entry name" value="N-ACETYLMURAMOYL-L-ALANINE AMIDASE"/>
    <property type="match status" value="1"/>
</dbReference>
<evidence type="ECO:0000259" key="4">
    <source>
        <dbReference type="PROSITE" id="PS51781"/>
    </source>
</evidence>
<dbReference type="InterPro" id="IPR050695">
    <property type="entry name" value="N-acetylmuramoyl_amidase_3"/>
</dbReference>
<dbReference type="RefSeq" id="WP_259871513.1">
    <property type="nucleotide sequence ID" value="NZ_JAMQJZ010000001.1"/>
</dbReference>
<gene>
    <name evidence="5" type="ORF">NC661_01795</name>
</gene>